<feature type="compositionally biased region" description="Polar residues" evidence="9">
    <location>
        <begin position="4016"/>
        <end position="4032"/>
    </location>
</feature>
<feature type="compositionally biased region" description="Polar residues" evidence="9">
    <location>
        <begin position="2829"/>
        <end position="2904"/>
    </location>
</feature>
<feature type="compositionally biased region" description="Pro residues" evidence="9">
    <location>
        <begin position="4050"/>
        <end position="4059"/>
    </location>
</feature>
<evidence type="ECO:0000256" key="3">
    <source>
        <dbReference type="ARBA" id="ARBA00022729"/>
    </source>
</evidence>
<evidence type="ECO:0000256" key="4">
    <source>
        <dbReference type="ARBA" id="ARBA00022737"/>
    </source>
</evidence>
<dbReference type="STRING" id="282301.A0A267ENU1"/>
<evidence type="ECO:0000256" key="7">
    <source>
        <dbReference type="ARBA" id="ARBA00023180"/>
    </source>
</evidence>
<keyword evidence="2" id="KW-0964">Secreted</keyword>
<comment type="caution">
    <text evidence="16">The sequence shown here is derived from an EMBL/GenBank/DDBJ whole genome shotgun (WGS) entry which is preliminary data.</text>
</comment>
<feature type="disulfide bond" evidence="8">
    <location>
        <begin position="100"/>
        <end position="110"/>
    </location>
</feature>
<keyword evidence="17" id="KW-1185">Reference proteome</keyword>
<proteinExistence type="predicted"/>
<feature type="region of interest" description="Disordered" evidence="9">
    <location>
        <begin position="3010"/>
        <end position="3447"/>
    </location>
</feature>
<dbReference type="PROSITE" id="PS01225">
    <property type="entry name" value="CTCK_2"/>
    <property type="match status" value="1"/>
</dbReference>
<feature type="compositionally biased region" description="Polar residues" evidence="9">
    <location>
        <begin position="2087"/>
        <end position="2107"/>
    </location>
</feature>
<comment type="subcellular location">
    <subcellularLocation>
        <location evidence="1">Secreted</location>
    </subcellularLocation>
</comment>
<dbReference type="SMART" id="SM00832">
    <property type="entry name" value="C8"/>
    <property type="match status" value="2"/>
</dbReference>
<feature type="compositionally biased region" description="Low complexity" evidence="9">
    <location>
        <begin position="3438"/>
        <end position="3447"/>
    </location>
</feature>
<feature type="compositionally biased region" description="Low complexity" evidence="9">
    <location>
        <begin position="3541"/>
        <end position="3560"/>
    </location>
</feature>
<feature type="compositionally biased region" description="Low complexity" evidence="9">
    <location>
        <begin position="3643"/>
        <end position="3652"/>
    </location>
</feature>
<feature type="compositionally biased region" description="Pro residues" evidence="9">
    <location>
        <begin position="3428"/>
        <end position="3437"/>
    </location>
</feature>
<dbReference type="Pfam" id="PF01826">
    <property type="entry name" value="TIL"/>
    <property type="match status" value="3"/>
</dbReference>
<feature type="region of interest" description="Disordered" evidence="9">
    <location>
        <begin position="2803"/>
        <end position="2919"/>
    </location>
</feature>
<feature type="domain" description="VWFD" evidence="15">
    <location>
        <begin position="999"/>
        <end position="1184"/>
    </location>
</feature>
<feature type="compositionally biased region" description="Pro residues" evidence="9">
    <location>
        <begin position="3898"/>
        <end position="3907"/>
    </location>
</feature>
<feature type="domain" description="CTCK" evidence="11">
    <location>
        <begin position="4403"/>
        <end position="4501"/>
    </location>
</feature>
<dbReference type="SMART" id="SM00215">
    <property type="entry name" value="VWC_out"/>
    <property type="match status" value="2"/>
</dbReference>
<protein>
    <recommendedName>
        <fullName evidence="18">SCO-spondin</fullName>
    </recommendedName>
</protein>
<dbReference type="EMBL" id="NIVC01001867">
    <property type="protein sequence ID" value="PAA63151.1"/>
    <property type="molecule type" value="Genomic_DNA"/>
</dbReference>
<evidence type="ECO:0000256" key="10">
    <source>
        <dbReference type="SAM" id="SignalP"/>
    </source>
</evidence>
<feature type="compositionally biased region" description="Pro residues" evidence="9">
    <location>
        <begin position="2687"/>
        <end position="2696"/>
    </location>
</feature>
<feature type="chain" id="PRO_5012334204" description="SCO-spondin" evidence="10">
    <location>
        <begin position="24"/>
        <end position="4503"/>
    </location>
</feature>
<dbReference type="PANTHER" id="PTHR11339:SF386">
    <property type="entry name" value="HEMOLECTIN, ISOFORM A"/>
    <property type="match status" value="1"/>
</dbReference>
<feature type="compositionally biased region" description="Low complexity" evidence="9">
    <location>
        <begin position="3908"/>
        <end position="3917"/>
    </location>
</feature>
<dbReference type="InterPro" id="IPR025155">
    <property type="entry name" value="WxxW_domain"/>
</dbReference>
<feature type="compositionally biased region" description="Basic and acidic residues" evidence="9">
    <location>
        <begin position="4034"/>
        <end position="4049"/>
    </location>
</feature>
<dbReference type="OrthoDB" id="6262482at2759"/>
<evidence type="ECO:0000256" key="2">
    <source>
        <dbReference type="ARBA" id="ARBA00022525"/>
    </source>
</evidence>
<dbReference type="PROSITE" id="PS50026">
    <property type="entry name" value="EGF_3"/>
    <property type="match status" value="1"/>
</dbReference>
<feature type="region of interest" description="Disordered" evidence="9">
    <location>
        <begin position="4016"/>
        <end position="4059"/>
    </location>
</feature>
<dbReference type="GO" id="GO:0005615">
    <property type="term" value="C:extracellular space"/>
    <property type="evidence" value="ECO:0007669"/>
    <property type="project" value="TreeGrafter"/>
</dbReference>
<dbReference type="InterPro" id="IPR050780">
    <property type="entry name" value="Mucin_vWF_Thrombospondin_sf"/>
</dbReference>
<feature type="domain" description="VWFC" evidence="14">
    <location>
        <begin position="4223"/>
        <end position="4280"/>
    </location>
</feature>
<dbReference type="Gene3D" id="2.10.25.10">
    <property type="entry name" value="Laminin"/>
    <property type="match status" value="3"/>
</dbReference>
<feature type="signal peptide" evidence="10">
    <location>
        <begin position="1"/>
        <end position="23"/>
    </location>
</feature>
<feature type="compositionally biased region" description="Low complexity" evidence="9">
    <location>
        <begin position="2810"/>
        <end position="2825"/>
    </location>
</feature>
<feature type="domain" description="VWFD" evidence="15">
    <location>
        <begin position="528"/>
        <end position="707"/>
    </location>
</feature>
<feature type="region of interest" description="Disordered" evidence="9">
    <location>
        <begin position="3746"/>
        <end position="3917"/>
    </location>
</feature>
<dbReference type="InterPro" id="IPR036084">
    <property type="entry name" value="Ser_inhib-like_sf"/>
</dbReference>
<evidence type="ECO:0000259" key="15">
    <source>
        <dbReference type="PROSITE" id="PS51233"/>
    </source>
</evidence>
<dbReference type="PROSITE" id="PS00022">
    <property type="entry name" value="EGF_1"/>
    <property type="match status" value="1"/>
</dbReference>
<feature type="region of interest" description="Disordered" evidence="9">
    <location>
        <begin position="2261"/>
        <end position="2344"/>
    </location>
</feature>
<feature type="region of interest" description="Disordered" evidence="9">
    <location>
        <begin position="2087"/>
        <end position="2165"/>
    </location>
</feature>
<feature type="compositionally biased region" description="Low complexity" evidence="9">
    <location>
        <begin position="3094"/>
        <end position="3103"/>
    </location>
</feature>
<keyword evidence="6 8" id="KW-1015">Disulfide bond</keyword>
<dbReference type="CDD" id="cd19941">
    <property type="entry name" value="TIL"/>
    <property type="match status" value="3"/>
</dbReference>
<evidence type="ECO:0000259" key="12">
    <source>
        <dbReference type="PROSITE" id="PS50022"/>
    </source>
</evidence>
<evidence type="ECO:0000259" key="13">
    <source>
        <dbReference type="PROSITE" id="PS50026"/>
    </source>
</evidence>
<evidence type="ECO:0008006" key="18">
    <source>
        <dbReference type="Google" id="ProtNLM"/>
    </source>
</evidence>
<feature type="compositionally biased region" description="Low complexity" evidence="9">
    <location>
        <begin position="2108"/>
        <end position="2122"/>
    </location>
</feature>
<feature type="compositionally biased region" description="Pro residues" evidence="9">
    <location>
        <begin position="3633"/>
        <end position="3642"/>
    </location>
</feature>
<dbReference type="Gene3D" id="2.60.120.260">
    <property type="entry name" value="Galactose-binding domain-like"/>
    <property type="match status" value="1"/>
</dbReference>
<evidence type="ECO:0000259" key="14">
    <source>
        <dbReference type="PROSITE" id="PS50184"/>
    </source>
</evidence>
<evidence type="ECO:0000256" key="5">
    <source>
        <dbReference type="ARBA" id="ARBA00023008"/>
    </source>
</evidence>
<evidence type="ECO:0000256" key="1">
    <source>
        <dbReference type="ARBA" id="ARBA00004613"/>
    </source>
</evidence>
<dbReference type="SMART" id="SM00216">
    <property type="entry name" value="VWD"/>
    <property type="match status" value="3"/>
</dbReference>
<keyword evidence="5" id="KW-0186">Copper</keyword>
<dbReference type="Pfam" id="PF00754">
    <property type="entry name" value="F5_F8_type_C"/>
    <property type="match status" value="1"/>
</dbReference>
<dbReference type="Pfam" id="PF00094">
    <property type="entry name" value="VWD"/>
    <property type="match status" value="3"/>
</dbReference>
<feature type="disulfide bond" evidence="8">
    <location>
        <begin position="118"/>
        <end position="127"/>
    </location>
</feature>
<evidence type="ECO:0000313" key="17">
    <source>
        <dbReference type="Proteomes" id="UP000215902"/>
    </source>
</evidence>
<feature type="compositionally biased region" description="Pro residues" evidence="9">
    <location>
        <begin position="2326"/>
        <end position="2335"/>
    </location>
</feature>
<comment type="caution">
    <text evidence="8">Lacks conserved residue(s) required for the propagation of feature annotation.</text>
</comment>
<feature type="compositionally biased region" description="Low complexity" evidence="9">
    <location>
        <begin position="2697"/>
        <end position="2706"/>
    </location>
</feature>
<keyword evidence="4" id="KW-0677">Repeat</keyword>
<feature type="region of interest" description="Disordered" evidence="9">
    <location>
        <begin position="2439"/>
        <end position="2706"/>
    </location>
</feature>
<keyword evidence="8" id="KW-0245">EGF-like domain</keyword>
<dbReference type="InterPro" id="IPR000742">
    <property type="entry name" value="EGF"/>
</dbReference>
<accession>A0A267ENU1</accession>
<dbReference type="PROSITE" id="PS51233">
    <property type="entry name" value="VWFD"/>
    <property type="match status" value="3"/>
</dbReference>
<dbReference type="SMART" id="SM00181">
    <property type="entry name" value="EGF"/>
    <property type="match status" value="2"/>
</dbReference>
<dbReference type="SUPFAM" id="SSF57196">
    <property type="entry name" value="EGF/Laminin"/>
    <property type="match status" value="1"/>
</dbReference>
<dbReference type="PROSITE" id="PS50022">
    <property type="entry name" value="FA58C_3"/>
    <property type="match status" value="1"/>
</dbReference>
<evidence type="ECO:0000259" key="11">
    <source>
        <dbReference type="PROSITE" id="PS01225"/>
    </source>
</evidence>
<feature type="region of interest" description="Disordered" evidence="9">
    <location>
        <begin position="1504"/>
        <end position="1525"/>
    </location>
</feature>
<keyword evidence="7" id="KW-0325">Glycoprotein</keyword>
<dbReference type="InterPro" id="IPR001007">
    <property type="entry name" value="VWF_dom"/>
</dbReference>
<dbReference type="SUPFAM" id="SSF57567">
    <property type="entry name" value="Serine protease inhibitors"/>
    <property type="match status" value="3"/>
</dbReference>
<feature type="region of interest" description="Disordered" evidence="9">
    <location>
        <begin position="1542"/>
        <end position="1578"/>
    </location>
</feature>
<dbReference type="InterPro" id="IPR014853">
    <property type="entry name" value="VWF/SSPO/ZAN-like_Cys-rich_dom"/>
</dbReference>
<organism evidence="16 17">
    <name type="scientific">Macrostomum lignano</name>
    <dbReference type="NCBI Taxonomy" id="282301"/>
    <lineage>
        <taxon>Eukaryota</taxon>
        <taxon>Metazoa</taxon>
        <taxon>Spiralia</taxon>
        <taxon>Lophotrochozoa</taxon>
        <taxon>Platyhelminthes</taxon>
        <taxon>Rhabditophora</taxon>
        <taxon>Macrostomorpha</taxon>
        <taxon>Macrostomida</taxon>
        <taxon>Macrostomidae</taxon>
        <taxon>Macrostomum</taxon>
    </lineage>
</organism>
<sequence>MRSAQSELAAALLICLAAGLVSGQGHIRPPVTAKPGECKPPTVLNAAKIDCEDQYNLFLDCTIECKQGYWFESEKIREEVSCTHYDLQWDRDVGDCLPRCSPGCRNGGVCEAPNQCRCPPGYGGPLCEMVIVSSTRDPYPDLSSTPAPPLRNSTSAWCFVWGDSSYRTFDGSQFAFCGHCSYQLFADLHGDQFQATLHNPNAGCNATACSRRLTIQVGSVRLELSNRQRLDYSLNCGRHDVCANLRSSSMPFAASNLEVTRTGPWVLVRSSLGFQIRWDGGMYVQAELDGRYKQRTGGLCGRYSDDVRDDFTTPGGDLAATPEEFGRSWALQDRDDVCHRGSRCPDTCPTDTRDQARSMCQRLLLQDSAFKHCQRDVSAIDYIEACVREFCDCDPATAANSPENCVCNSLQAYAEHCKIEKQQPINWRTDARCPYNCTNGRQYDICGESCSRTCNQRVTNCDMEYCIEGCVCPRGQLWDEHGQRCVVERDCPCEHGGQFYPPGSELRQACQLCRCQGDWVCQDEQCLAVCHAVGDIHYQTFDGRDYSSNAKCTFRMVEAEIANSSLSIDVTNQQCSFSSKVACVGSVDIRRGSERIFVNRDISSEFSLMINSHTFDSSKAYFESKEFAVFVMQNAVVVKPRGGPVIAVTRRGQLYVHAATDLKGRRLRGLCGTYDGNKNTDFLKPDGDIDDVPTSFMRSWKQEKTCKDNAEVEVPNSCDLNPARYQQVQTLCREMRDKLIGGLFGNCLSGGEREHFAQMCQSDLCACTKSDESCLCGLYNHIGHMCSARKIVVDWKKELPECGASCPSGMVWKPCVDYCKYSCSALSLGNRCDSSDVCVAGCVCPNGQVQHEGRCVSVSECKCEFDGRDFPPGTSVSKGNETCECNYGEWHCKPGPCPGCDSICPQGKEYTPCRSNCPATCATGLGGVGCNQTCDRDGCQCPPGMVEDDKGECKRPEDCTCSHNGKDYKEGDVIQHPSCIDCVCKRSKWDCNRRPSCASMCSVWGLGHFETFDGAQYSVKGRCEYVLTQSADWEAGGSIDRMRFRILASFTSCSTSGATCIGYVMVQYKLAKSFLLKSFAMRSRNMIWEDAQSSITHDHGTVLRHTTDKLFSIVHLVDIGVTVYFDQQSRVYISLDDRHRENVRGLCGTFDNDQKTDFVGPASNMIIDRVPEFVDKWKTRAACPNAELLVDNCDAVKDRETWAKTRCKEVLLDHVNISKCHAMVDPMPFYENCVQDSCLCDKGGDCECFCANVAHYVQKCNQVGVHVHWRSQTICPMQCDEDCDHVTPCKSVCPPKTCLNKDRHDELLRDTACQDLMCIEGCESEPCPPGTVLHEGKCVNESICECTCRFNGRDYGEGERITDPEVCDPCQNCFCGCNNTLVKTGDPCTTSGPSTVSTATPATPFPPLCDTTGWTRWMNASSPISGDGDYEIIPNLRRHYQFCEVDDISKVDYKALEPVDPAEVDKQVKQIGKSVGLVCKNSQQIAHARCFDYAVRFYCVCGVTSPTSSSPPESSSTPSTTKSTWSTWSTFTASTTESIWSTLSTRTSTSPTTESTWPRWNTSTPQPSTTTATEGTTTPQGACADGWTQWININKPTTGLQGGESESLPEIERQMGKICAGGKIEQIQCRDVSVHRQNIGYNTQFGQCSLANGLRCLNKDQAGLSSTKQCYDYEVRFFCRCSPNVCPPPTVERGIVWELPDSAFAASSFRGKDPMHGPQRARINTKKDSSGYGAWTADTKDSTPWIEVQVPEALQFVGLRTQGRQDMHQFVNEFTMEVSEDCRNFQPILGGKPLDANVDQNTAVTNYFSRDLQTVTAKCIRLHPKRFYGSASVRLDLIQCETRSTPTELPTTTASSSISPTTSCYYDDCAMKCTLICHYFDSKLKEIGYCSSNSSNCVPGCKTIDCPDGFYKSRDECVREKQCPCMDDQGREVPPGTIWDVEECKYKICRNNTVEQVIIPGCEPSTTAFTPQNNRTRPYTPSATPGTSTVCEEWTDWINLDNPSTGEGDIETIDKARDRWPGFCPQPISIQCRDSDSKKDVTDIPQELICDVNQGLVCKNEHQYPTKCLDFEVRYFCECFETESVATTRSSQGTQSTESTPFTSPNGSSTTPQTATATFMTSERTQATPESSTTAEPQEPSSSAQTRTTWPGISPTKTSPGLITDTPVPCIQTAPTFRVFNNGERIFHSAADLIRKSKLNCQYIVNLECDATDGSDARVDCSKTNGFTCNPMLQMFHECPAFDISLTCLLDLPHCRNATSTIPATPSEPGISSTPNEASSPRTPSQSPETPSPRTPSQSPETPSPRTPSQSPENPSPRTPSQSPETPSPRTPSPYTPSATPGTSTVCEEWTDWINLDNPSTGEGDIETIDKARDRWPGFCPQPISIQCRDSDSKKDVTDIPQELICDVNQGLVCKNEHQYPTKCLDFEVRYFCECFETQTPTESTRTPSPRTPSQSPETPSPRTPSQSPETPSPRTPSQSPETPSPRTPSQSPETPSPRTPSQSPETPSPRTPSQSPETPSPRTPSEAPETPSPRTPSEAPETPSPRTPSEAPETPSPRTPSQSPETPSPRTPSQSPETPSPRTPSQSPETPSPRTPSQSPETPSPRTPSQSPETPSPRTPSQSPETPSPRTPSEAPETPSPRTPSQSPETPSPRTPSQSPETPSPRTPSQSPETPSPRTPSQSPETPSPRTPSPYTPSATPGTSTVCEEWTDWINLDNPSTGEGDIETIDKARDRWPGFCPQPISIQCRDSDSKKDVTDIPQELICDVNQGLVCKNEHQYPTKCLDYEVRYFCECFDFRTQPTRPTENSSTSSRVPEESSTSSRIPEESTTSPRAPEESTTSPRAPEESTTSPRAPEESTTSPRAPEESTTSPRAPEESTTSPRAPEESSPSKATGLTGFTTTPEREGPSPTTSVCEEWTPWINLDRPSTGHGDVETMEKARRKWPNFCPKPMKIQCRDAGSKISVDQVSQELLCDLEHGLLCINENQYPNNCNDYEIRFYCDCYEKDISSSPSQSPETPSPRTPSEAPETPSPRTPSEAPETPSPRTPSQSPETPSPRTPSQSPETPSPRTPSQSPETPSPRTPSQSPETLSPRTPSQSPETPSPRTPSQSPETPSPRTPSQSPETPSPRTPSQSPETPSPRTPSQSPETPSPRTPSEAPETPSPRTPSQSPETPSPRTPSQSPETPSPRTPSQSPETPSPRTPSQSPETPSPRTPSQSPETPSPRTPSQSPETPSPRTPSQSPETPSPRTPSQSPETPSPRTPSEAPETPSPRTPSQSPETPSPRTPSQSPETPSPRTPSQSPETPSPRTPSQSPETPSPRTPSQSPETPSPRTPSQSPETPSPRTPSQSPETPSPRTPSQSPETPSPRTPSQSPENPSPRTPSQSPETPSPRTPSQSPETPSPRTPSQSPETPSPRTPSQSPETPSPRTPSPYTPSATPGTSTVCEEWTDWINLDNPSTGEGDIETIDKARDRWPGFCPQPISIQCRDSDSKKDVTDIPQELICDVNQGLVCKNEHQYPTKCLDYEVRYFCECFETQTPSESTRTPSPRTPSQSPETPSPRTPSQSPETPSPRTPSQSPETPSPRTPSESPETPSPRTPSQSPETPSPRTPSQSPETPSPRTPSQSPETPSPRTPSPYTPSATPGTSTVCEEWTDWINLDNPSTGEGDIETIDKARDRWPGFCPQPISIQCRDSDSKKDVTDIPQELICDVNQGLVCKNEHQYPTKCLDFEVRYFCECFETQTPSESTRTPSPRTPSQSPETPSPRTPSQSPETPSPRTPSQSPETPSPRTPSQSPETPSPRTPPQSPETPSPRTPSQSPETPSPRTPSQSPETPSPRTPSQSPETPSPRTPSQSPETPSPRTPSQSPETPSPRTPSQSPETPSPRTPSEAPETPSPRTPSPYTPSATPGTSTVCEEWTDWINLDNPSTGEGDIETIDKARDRWPGFCPQPISIQCRDSDSKKDVTDIPQELICDVNQGLVCKNEHQYPTKCLDYEVRYFCECFETQTPSVSTRTQSPRTVTQETTIVTKNKEETGETATTKERPTPPTWSTPPPGVCPGVNDTSLCPARCPAPLMCDGLSCVEECPCIIEGRRIKPGHVIKTSDCQLCTCISNGIYHCTPFVCPSCPPGKQLISSGPPSCECECEEGTTAGGSTTASGSPTAGGSSATTSAIFTTSKEPSLTTTGPRGVCVYLSNQTENVYRDANRPTDLIQIELEIGDVRKEGKCRVCICYERSGQEPELVCKDTACPPVRDFECAVQSRAQPGECCPHVEKCRCEINVQGKSIYLNEGETHWLSNCRGVRCERNPDDKDYYNRVIEVDTHRCCIINGTEVAIGEKIPSHEKCYESECAKLPNGELRVQEKQIKCPQVQPCRPGEKPKPDECCESCRLPSMDDCTNCTLKTYSPLLSTIGIFKAKVNKAECENREVVEDLQYCSGYCQPSMAEWVQDLYLNQGSSHYCCQAVSTLSRPIKLTCPDQSVHTRNFRTAKSCQCQPCSGP</sequence>
<dbReference type="Pfam" id="PF13330">
    <property type="entry name" value="Mucin2_WxxW"/>
    <property type="match status" value="10"/>
</dbReference>
<feature type="region of interest" description="Disordered" evidence="9">
    <location>
        <begin position="1708"/>
        <end position="1733"/>
    </location>
</feature>
<feature type="compositionally biased region" description="Pro residues" evidence="9">
    <location>
        <begin position="3802"/>
        <end position="3818"/>
    </location>
</feature>
<feature type="region of interest" description="Disordered" evidence="9">
    <location>
        <begin position="3541"/>
        <end position="3652"/>
    </location>
</feature>
<evidence type="ECO:0000313" key="16">
    <source>
        <dbReference type="EMBL" id="PAA63151.1"/>
    </source>
</evidence>
<keyword evidence="3 10" id="KW-0732">Signal</keyword>
<dbReference type="GO" id="GO:0007399">
    <property type="term" value="P:nervous system development"/>
    <property type="evidence" value="ECO:0007669"/>
    <property type="project" value="UniProtKB-ARBA"/>
</dbReference>
<dbReference type="PROSITE" id="PS01186">
    <property type="entry name" value="EGF_2"/>
    <property type="match status" value="1"/>
</dbReference>
<feature type="compositionally biased region" description="Low complexity" evidence="9">
    <location>
        <begin position="2439"/>
        <end position="2458"/>
    </location>
</feature>
<dbReference type="SUPFAM" id="SSF49785">
    <property type="entry name" value="Galactose-binding domain-like"/>
    <property type="match status" value="1"/>
</dbReference>
<feature type="domain" description="VWFD" evidence="15">
    <location>
        <begin position="156"/>
        <end position="339"/>
    </location>
</feature>
<dbReference type="PROSITE" id="PS50184">
    <property type="entry name" value="VWFC_2"/>
    <property type="match status" value="1"/>
</dbReference>
<dbReference type="Pfam" id="PF08742">
    <property type="entry name" value="C8"/>
    <property type="match status" value="3"/>
</dbReference>
<dbReference type="InterPro" id="IPR006207">
    <property type="entry name" value="Cys_knot_C"/>
</dbReference>
<dbReference type="GO" id="GO:0031012">
    <property type="term" value="C:extracellular matrix"/>
    <property type="evidence" value="ECO:0007669"/>
    <property type="project" value="TreeGrafter"/>
</dbReference>
<reference evidence="16 17" key="1">
    <citation type="submission" date="2017-06" db="EMBL/GenBank/DDBJ databases">
        <title>A platform for efficient transgenesis in Macrostomum lignano, a flatworm model organism for stem cell research.</title>
        <authorList>
            <person name="Berezikov E."/>
        </authorList>
    </citation>
    <scope>NUCLEOTIDE SEQUENCE [LARGE SCALE GENOMIC DNA]</scope>
    <source>
        <strain evidence="16">DV1</strain>
        <tissue evidence="16">Whole organism</tissue>
    </source>
</reference>
<feature type="domain" description="F5/8 type C" evidence="12">
    <location>
        <begin position="1686"/>
        <end position="1840"/>
    </location>
</feature>
<dbReference type="InterPro" id="IPR001846">
    <property type="entry name" value="VWF_type-D"/>
</dbReference>
<feature type="compositionally biased region" description="Polar residues" evidence="9">
    <location>
        <begin position="2123"/>
        <end position="2161"/>
    </location>
</feature>
<dbReference type="PANTHER" id="PTHR11339">
    <property type="entry name" value="EXTRACELLULAR MATRIX GLYCOPROTEIN RELATED"/>
    <property type="match status" value="1"/>
</dbReference>
<feature type="domain" description="EGF-like" evidence="13">
    <location>
        <begin position="97"/>
        <end position="128"/>
    </location>
</feature>
<evidence type="ECO:0000256" key="8">
    <source>
        <dbReference type="PROSITE-ProRule" id="PRU00076"/>
    </source>
</evidence>
<feature type="compositionally biased region" description="Polar residues" evidence="9">
    <location>
        <begin position="2261"/>
        <end position="2289"/>
    </location>
</feature>
<name>A0A267ENU1_9PLAT</name>
<dbReference type="InterPro" id="IPR002919">
    <property type="entry name" value="TIL_dom"/>
</dbReference>
<dbReference type="Proteomes" id="UP000215902">
    <property type="component" value="Unassembled WGS sequence"/>
</dbReference>
<dbReference type="InterPro" id="IPR000421">
    <property type="entry name" value="FA58C"/>
</dbReference>
<evidence type="ECO:0000256" key="9">
    <source>
        <dbReference type="SAM" id="MobiDB-lite"/>
    </source>
</evidence>
<gene>
    <name evidence="16" type="ORF">BOX15_Mlig030734g1</name>
</gene>
<feature type="compositionally biased region" description="Low complexity" evidence="9">
    <location>
        <begin position="3746"/>
        <end position="3765"/>
    </location>
</feature>
<dbReference type="InterPro" id="IPR008979">
    <property type="entry name" value="Galactose-bd-like_sf"/>
</dbReference>
<evidence type="ECO:0000256" key="6">
    <source>
        <dbReference type="ARBA" id="ARBA00023157"/>
    </source>
</evidence>
<dbReference type="SMART" id="SM00214">
    <property type="entry name" value="VWC"/>
    <property type="match status" value="3"/>
</dbReference>